<feature type="transmembrane region" description="Helical" evidence="1">
    <location>
        <begin position="224"/>
        <end position="243"/>
    </location>
</feature>
<dbReference type="GO" id="GO:0022857">
    <property type="term" value="F:transmembrane transporter activity"/>
    <property type="evidence" value="ECO:0007669"/>
    <property type="project" value="InterPro"/>
</dbReference>
<dbReference type="InterPro" id="IPR011701">
    <property type="entry name" value="MFS"/>
</dbReference>
<dbReference type="SUPFAM" id="SSF103473">
    <property type="entry name" value="MFS general substrate transporter"/>
    <property type="match status" value="1"/>
</dbReference>
<dbReference type="PANTHER" id="PTHR23542">
    <property type="match status" value="1"/>
</dbReference>
<feature type="transmembrane region" description="Helical" evidence="1">
    <location>
        <begin position="307"/>
        <end position="329"/>
    </location>
</feature>
<organism evidence="2">
    <name type="scientific">freshwater metagenome</name>
    <dbReference type="NCBI Taxonomy" id="449393"/>
    <lineage>
        <taxon>unclassified sequences</taxon>
        <taxon>metagenomes</taxon>
        <taxon>ecological metagenomes</taxon>
    </lineage>
</organism>
<accession>A0A6J6INI8</accession>
<feature type="transmembrane region" description="Helical" evidence="1">
    <location>
        <begin position="86"/>
        <end position="103"/>
    </location>
</feature>
<gene>
    <name evidence="2" type="ORF">UFOPK1908_01166</name>
    <name evidence="3" type="ORF">UFOPK3576_01254</name>
</gene>
<keyword evidence="1" id="KW-0472">Membrane</keyword>
<protein>
    <submittedName>
        <fullName evidence="2">Unannotated protein</fullName>
    </submittedName>
</protein>
<dbReference type="PANTHER" id="PTHR23542:SF1">
    <property type="entry name" value="MAJOR FACILITATOR SUPERFAMILY (MFS) PROFILE DOMAIN-CONTAINING PROTEIN"/>
    <property type="match status" value="1"/>
</dbReference>
<feature type="transmembrane region" description="Helical" evidence="1">
    <location>
        <begin position="341"/>
        <end position="364"/>
    </location>
</feature>
<sequence length="401" mass="42081">MSTNVAVVLGTYREVLRTPGALKFSSATFLARLPIAIVMLAIVLYVAGTTGSYAQAGVLAAAFQISAASGAIFTSRLMDVRGQGSTLPYLAALNAVGLMIFLFSDQHVVLQFFGVVLAGAAQPALGSVVRARWAMALEHQPERKRAAFAWESILDELIFTVGPIFTAVVAVQVGLAVPLVLAAVFTMTGSLLLAAQRKTEPKKHPPGTPRGNVFHHRNMWRMPIIGGCFGWLFGSYEVTTVAFAENAGHPELSGVILGLWAACSGIGGLWFGHRAWGAPLQKQLVLCTGVLMIAILPAVFVRSIPALMISGIFAGAAIAPGLITTYALTERLVPATMLTEALTWTNSGMILGYAAGTALSGFFIDSFGTTLSYLLPPIGALVAMLLALGATPARTPSPEPG</sequence>
<reference evidence="2" key="1">
    <citation type="submission" date="2020-05" db="EMBL/GenBank/DDBJ databases">
        <authorList>
            <person name="Chiriac C."/>
            <person name="Salcher M."/>
            <person name="Ghai R."/>
            <person name="Kavagutti S V."/>
        </authorList>
    </citation>
    <scope>NUCLEOTIDE SEQUENCE</scope>
</reference>
<dbReference type="Gene3D" id="1.20.1250.20">
    <property type="entry name" value="MFS general substrate transporter like domains"/>
    <property type="match status" value="1"/>
</dbReference>
<name>A0A6J6INI8_9ZZZZ</name>
<feature type="transmembrane region" description="Helical" evidence="1">
    <location>
        <begin position="284"/>
        <end position="301"/>
    </location>
</feature>
<keyword evidence="1" id="KW-1133">Transmembrane helix</keyword>
<dbReference type="AlphaFoldDB" id="A0A6J6INI8"/>
<dbReference type="InterPro" id="IPR036259">
    <property type="entry name" value="MFS_trans_sf"/>
</dbReference>
<feature type="transmembrane region" description="Helical" evidence="1">
    <location>
        <begin position="148"/>
        <end position="169"/>
    </location>
</feature>
<feature type="transmembrane region" description="Helical" evidence="1">
    <location>
        <begin position="53"/>
        <end position="74"/>
    </location>
</feature>
<evidence type="ECO:0000313" key="2">
    <source>
        <dbReference type="EMBL" id="CAB4625898.1"/>
    </source>
</evidence>
<dbReference type="Pfam" id="PF07690">
    <property type="entry name" value="MFS_1"/>
    <property type="match status" value="2"/>
</dbReference>
<feature type="transmembrane region" description="Helical" evidence="1">
    <location>
        <begin position="29"/>
        <end position="47"/>
    </location>
</feature>
<evidence type="ECO:0000313" key="3">
    <source>
        <dbReference type="EMBL" id="CAB4913058.1"/>
    </source>
</evidence>
<evidence type="ECO:0000256" key="1">
    <source>
        <dbReference type="SAM" id="Phobius"/>
    </source>
</evidence>
<keyword evidence="1" id="KW-0812">Transmembrane</keyword>
<dbReference type="EMBL" id="CAFBMO010000059">
    <property type="protein sequence ID" value="CAB4913058.1"/>
    <property type="molecule type" value="Genomic_DNA"/>
</dbReference>
<feature type="transmembrane region" description="Helical" evidence="1">
    <location>
        <begin position="175"/>
        <end position="195"/>
    </location>
</feature>
<proteinExistence type="predicted"/>
<feature type="transmembrane region" description="Helical" evidence="1">
    <location>
        <begin position="255"/>
        <end position="272"/>
    </location>
</feature>
<dbReference type="EMBL" id="CAEZVB010000063">
    <property type="protein sequence ID" value="CAB4625898.1"/>
    <property type="molecule type" value="Genomic_DNA"/>
</dbReference>
<feature type="transmembrane region" description="Helical" evidence="1">
    <location>
        <begin position="370"/>
        <end position="390"/>
    </location>
</feature>
<feature type="transmembrane region" description="Helical" evidence="1">
    <location>
        <begin position="109"/>
        <end position="128"/>
    </location>
</feature>